<accession>A0A1I0IA26</accession>
<evidence type="ECO:0000313" key="2">
    <source>
        <dbReference type="Proteomes" id="UP000199095"/>
    </source>
</evidence>
<evidence type="ECO:0000313" key="1">
    <source>
        <dbReference type="EMBL" id="SET93274.1"/>
    </source>
</evidence>
<protein>
    <submittedName>
        <fullName evidence="1">Proline iminopeptidase</fullName>
    </submittedName>
</protein>
<keyword evidence="2" id="KW-1185">Reference proteome</keyword>
<sequence>MEKWGRKLLKTSRGVFEVFEKGEGEPLCVTHHYSEFNQTGDYFAETFIKYF</sequence>
<proteinExistence type="predicted"/>
<reference evidence="2" key="1">
    <citation type="submission" date="2016-10" db="EMBL/GenBank/DDBJ databases">
        <authorList>
            <person name="Varghese N."/>
            <person name="Submissions S."/>
        </authorList>
    </citation>
    <scope>NUCLEOTIDE SEQUENCE [LARGE SCALE GENOMIC DNA]</scope>
    <source>
        <strain evidence="2">CGMCC 1.3566</strain>
    </source>
</reference>
<gene>
    <name evidence="1" type="ORF">SAMN05421676_11161</name>
</gene>
<dbReference type="EMBL" id="FOHJ01000011">
    <property type="protein sequence ID" value="SET93274.1"/>
    <property type="molecule type" value="Genomic_DNA"/>
</dbReference>
<name>A0A1I0IA26_9BACI</name>
<dbReference type="AlphaFoldDB" id="A0A1I0IA26"/>
<organism evidence="1 2">
    <name type="scientific">Salinibacillus kushneri</name>
    <dbReference type="NCBI Taxonomy" id="237682"/>
    <lineage>
        <taxon>Bacteria</taxon>
        <taxon>Bacillati</taxon>
        <taxon>Bacillota</taxon>
        <taxon>Bacilli</taxon>
        <taxon>Bacillales</taxon>
        <taxon>Bacillaceae</taxon>
        <taxon>Salinibacillus</taxon>
    </lineage>
</organism>
<dbReference type="Proteomes" id="UP000199095">
    <property type="component" value="Unassembled WGS sequence"/>
</dbReference>
<dbReference type="STRING" id="237682.SAMN05421676_11161"/>